<feature type="region of interest" description="Disordered" evidence="1">
    <location>
        <begin position="417"/>
        <end position="609"/>
    </location>
</feature>
<feature type="compositionally biased region" description="Low complexity" evidence="1">
    <location>
        <begin position="459"/>
        <end position="471"/>
    </location>
</feature>
<evidence type="ECO:0000313" key="5">
    <source>
        <dbReference type="Proteomes" id="UP000309601"/>
    </source>
</evidence>
<dbReference type="OrthoDB" id="10634428at2759"/>
<dbReference type="Proteomes" id="UP000305362">
    <property type="component" value="Unassembled WGS sequence"/>
</dbReference>
<feature type="compositionally biased region" description="Polar residues" evidence="1">
    <location>
        <begin position="240"/>
        <end position="257"/>
    </location>
</feature>
<feature type="compositionally biased region" description="Basic and acidic residues" evidence="1">
    <location>
        <begin position="274"/>
        <end position="289"/>
    </location>
</feature>
<feature type="compositionally biased region" description="Basic and acidic residues" evidence="1">
    <location>
        <begin position="125"/>
        <end position="134"/>
    </location>
</feature>
<sequence>MTSIHTFLSISTEEENDEYVEFTDYFGSHAFLSHVWTRELSDKDTNKQLSHLPPFRVTDDDVIEFQTQKRVNGSTFVPTGKYCSWNKLSELNPGVVKPQPRPEQFKVRSDDHTSTTSQFNKSSSPRKDNKESDIHVSPTKSSGASRWATSTKTQTVGQMPKDIPNGAARETPKQPSLISRLNNDQLGNTPEKSTTRRRSNGQSNIQKAAPPHLTQSTATMDNHNRVPELQKRAQLPHPQIPSQLNPDASQFNFGSVQNRRSSLGSRRNRQNEQQGDKNSDILKIKKESIPKTTPDTNTSLWAPKPASTSLHAPNPSVEAAETKVSTSRPPKLPPTGPRKSNTDRKSSLNKTGKPKHNDIGMGNAHGSANTSTTNGPDNGQVNAHANSKTNGHSRGHTRQSSVNELLLRLRAATLATDQDGASGSVTEQSQSQLEPIKVVPPRKPSQSRQPSTVPPNKTSQLSPPSKPSQLSEPRKQAHIPSSKPFFPPQKPRRQSYQKEAAVPSTTASMHAPRDQLNTRKPSYDGKPTPFRFAEPPKAPRSMRKGNVLQPQAKPFTPAQRPIQTAESSRPVKHQHKDPNLRHKTSLTSNISWADADDGMDLPDISALNR</sequence>
<feature type="compositionally biased region" description="Basic and acidic residues" evidence="1">
    <location>
        <begin position="511"/>
        <end position="523"/>
    </location>
</feature>
<feature type="compositionally biased region" description="Polar residues" evidence="1">
    <location>
        <begin position="290"/>
        <end position="311"/>
    </location>
</feature>
<evidence type="ECO:0000313" key="4">
    <source>
        <dbReference type="Proteomes" id="UP000305362"/>
    </source>
</evidence>
<reference evidence="4 5" key="1">
    <citation type="submission" date="2019-03" db="EMBL/GenBank/DDBJ databases">
        <title>Sequencing 25 genomes of Wallemia mellicola.</title>
        <authorList>
            <person name="Gostincar C."/>
        </authorList>
    </citation>
    <scope>NUCLEOTIDE SEQUENCE [LARGE SCALE GENOMIC DNA]</scope>
    <source>
        <strain evidence="3 5">EXF-1274</strain>
        <strain evidence="2 4">EXF-1277</strain>
    </source>
</reference>
<feature type="compositionally biased region" description="Polar residues" evidence="1">
    <location>
        <begin position="173"/>
        <end position="192"/>
    </location>
</feature>
<accession>A0A4T0LV03</accession>
<evidence type="ECO:0000313" key="3">
    <source>
        <dbReference type="EMBL" id="TIC69088.1"/>
    </source>
</evidence>
<name>A0A4T0LV03_9BASI</name>
<proteinExistence type="predicted"/>
<dbReference type="EMBL" id="SPRV01000039">
    <property type="protein sequence ID" value="TIC60511.1"/>
    <property type="molecule type" value="Genomic_DNA"/>
</dbReference>
<gene>
    <name evidence="3" type="ORF">E3Q02_01030</name>
    <name evidence="2" type="ORF">E3Q03_03164</name>
</gene>
<protein>
    <submittedName>
        <fullName evidence="3">Uncharacterized protein</fullName>
    </submittedName>
</protein>
<feature type="region of interest" description="Disordered" evidence="1">
    <location>
        <begin position="238"/>
        <end position="400"/>
    </location>
</feature>
<dbReference type="Proteomes" id="UP000309601">
    <property type="component" value="Unassembled WGS sequence"/>
</dbReference>
<comment type="caution">
    <text evidence="3">The sequence shown here is derived from an EMBL/GenBank/DDBJ whole genome shotgun (WGS) entry which is preliminary data.</text>
</comment>
<feature type="compositionally biased region" description="Polar residues" evidence="1">
    <location>
        <begin position="114"/>
        <end position="123"/>
    </location>
</feature>
<feature type="compositionally biased region" description="Basic and acidic residues" evidence="1">
    <location>
        <begin position="103"/>
        <end position="113"/>
    </location>
</feature>
<organism evidence="3 5">
    <name type="scientific">Wallemia mellicola</name>
    <dbReference type="NCBI Taxonomy" id="1708541"/>
    <lineage>
        <taxon>Eukaryota</taxon>
        <taxon>Fungi</taxon>
        <taxon>Dikarya</taxon>
        <taxon>Basidiomycota</taxon>
        <taxon>Wallemiomycotina</taxon>
        <taxon>Wallemiomycetes</taxon>
        <taxon>Wallemiales</taxon>
        <taxon>Wallemiaceae</taxon>
        <taxon>Wallemia</taxon>
    </lineage>
</organism>
<feature type="compositionally biased region" description="Polar residues" evidence="1">
    <location>
        <begin position="419"/>
        <end position="433"/>
    </location>
</feature>
<feature type="compositionally biased region" description="Polar residues" evidence="1">
    <location>
        <begin position="366"/>
        <end position="390"/>
    </location>
</feature>
<dbReference type="EMBL" id="SPRW01000007">
    <property type="protein sequence ID" value="TIC69088.1"/>
    <property type="molecule type" value="Genomic_DNA"/>
</dbReference>
<feature type="region of interest" description="Disordered" evidence="1">
    <location>
        <begin position="92"/>
        <end position="218"/>
    </location>
</feature>
<evidence type="ECO:0000313" key="2">
    <source>
        <dbReference type="EMBL" id="TIC60511.1"/>
    </source>
</evidence>
<feature type="compositionally biased region" description="Polar residues" evidence="1">
    <location>
        <begin position="138"/>
        <end position="157"/>
    </location>
</feature>
<evidence type="ECO:0000256" key="1">
    <source>
        <dbReference type="SAM" id="MobiDB-lite"/>
    </source>
</evidence>
<dbReference type="AlphaFoldDB" id="A0A4T0LV03"/>